<reference evidence="5 6" key="1">
    <citation type="journal article" date="2015" name="Genome Biol.">
        <title>Comparative genomics of Steinernema reveals deeply conserved gene regulatory networks.</title>
        <authorList>
            <person name="Dillman A.R."/>
            <person name="Macchietto M."/>
            <person name="Porter C.F."/>
            <person name="Rogers A."/>
            <person name="Williams B."/>
            <person name="Antoshechkin I."/>
            <person name="Lee M.M."/>
            <person name="Goodwin Z."/>
            <person name="Lu X."/>
            <person name="Lewis E.E."/>
            <person name="Goodrich-Blair H."/>
            <person name="Stock S.P."/>
            <person name="Adams B.J."/>
            <person name="Sternberg P.W."/>
            <person name="Mortazavi A."/>
        </authorList>
    </citation>
    <scope>NUCLEOTIDE SEQUENCE [LARGE SCALE GENOMIC DNA]</scope>
    <source>
        <strain evidence="5 6">ALL</strain>
    </source>
</reference>
<feature type="domain" description="PAZ" evidence="3">
    <location>
        <begin position="285"/>
        <end position="398"/>
    </location>
</feature>
<keyword evidence="6" id="KW-1185">Reference proteome</keyword>
<dbReference type="Pfam" id="PF02171">
    <property type="entry name" value="Piwi"/>
    <property type="match status" value="1"/>
</dbReference>
<feature type="domain" description="Piwi" evidence="4">
    <location>
        <begin position="767"/>
        <end position="928"/>
    </location>
</feature>
<dbReference type="Pfam" id="PF02170">
    <property type="entry name" value="PAZ"/>
    <property type="match status" value="1"/>
</dbReference>
<organism evidence="5 6">
    <name type="scientific">Steinernema carpocapsae</name>
    <name type="common">Entomopathogenic nematode</name>
    <dbReference type="NCBI Taxonomy" id="34508"/>
    <lineage>
        <taxon>Eukaryota</taxon>
        <taxon>Metazoa</taxon>
        <taxon>Ecdysozoa</taxon>
        <taxon>Nematoda</taxon>
        <taxon>Chromadorea</taxon>
        <taxon>Rhabditida</taxon>
        <taxon>Tylenchina</taxon>
        <taxon>Panagrolaimomorpha</taxon>
        <taxon>Strongyloidoidea</taxon>
        <taxon>Steinernematidae</taxon>
        <taxon>Steinernema</taxon>
    </lineage>
</organism>
<proteinExistence type="inferred from homology"/>
<dbReference type="InterPro" id="IPR036397">
    <property type="entry name" value="RNaseH_sf"/>
</dbReference>
<dbReference type="AlphaFoldDB" id="A0A4U5MD46"/>
<dbReference type="EMBL" id="AZBU02000008">
    <property type="protein sequence ID" value="TKR67048.1"/>
    <property type="molecule type" value="Genomic_DNA"/>
</dbReference>
<comment type="caution">
    <text evidence="5">The sequence shown here is derived from an EMBL/GenBank/DDBJ whole genome shotgun (WGS) entry which is preliminary data.</text>
</comment>
<dbReference type="Proteomes" id="UP000298663">
    <property type="component" value="Unassembled WGS sequence"/>
</dbReference>
<dbReference type="SMART" id="SM00949">
    <property type="entry name" value="PAZ"/>
    <property type="match status" value="1"/>
</dbReference>
<dbReference type="PANTHER" id="PTHR22891">
    <property type="entry name" value="EUKARYOTIC TRANSLATION INITIATION FACTOR 2C"/>
    <property type="match status" value="1"/>
</dbReference>
<dbReference type="OrthoDB" id="5858404at2759"/>
<evidence type="ECO:0000259" key="4">
    <source>
        <dbReference type="PROSITE" id="PS50822"/>
    </source>
</evidence>
<reference evidence="5 6" key="2">
    <citation type="journal article" date="2019" name="G3 (Bethesda)">
        <title>Hybrid Assembly of the Genome of the Entomopathogenic Nematode Steinernema carpocapsae Identifies the X-Chromosome.</title>
        <authorList>
            <person name="Serra L."/>
            <person name="Macchietto M."/>
            <person name="Macias-Munoz A."/>
            <person name="McGill C.J."/>
            <person name="Rodriguez I.M."/>
            <person name="Rodriguez B."/>
            <person name="Murad R."/>
            <person name="Mortazavi A."/>
        </authorList>
    </citation>
    <scope>NUCLEOTIDE SEQUENCE [LARGE SCALE GENOMIC DNA]</scope>
    <source>
        <strain evidence="5 6">ALL</strain>
    </source>
</reference>
<dbReference type="InterPro" id="IPR036085">
    <property type="entry name" value="PAZ_dom_sf"/>
</dbReference>
<feature type="region of interest" description="Disordered" evidence="2">
    <location>
        <begin position="688"/>
        <end position="716"/>
    </location>
</feature>
<dbReference type="PROSITE" id="PS50821">
    <property type="entry name" value="PAZ"/>
    <property type="match status" value="1"/>
</dbReference>
<dbReference type="Gene3D" id="3.30.420.10">
    <property type="entry name" value="Ribonuclease H-like superfamily/Ribonuclease H"/>
    <property type="match status" value="1"/>
</dbReference>
<gene>
    <name evidence="5" type="ORF">L596_023258</name>
</gene>
<dbReference type="PROSITE" id="PS50822">
    <property type="entry name" value="PIWI"/>
    <property type="match status" value="1"/>
</dbReference>
<dbReference type="STRING" id="34508.A0A4U5MD46"/>
<evidence type="ECO:0000313" key="6">
    <source>
        <dbReference type="Proteomes" id="UP000298663"/>
    </source>
</evidence>
<dbReference type="Gene3D" id="2.170.260.10">
    <property type="entry name" value="paz domain"/>
    <property type="match status" value="1"/>
</dbReference>
<protein>
    <recommendedName>
        <fullName evidence="7">Piwi domain-containing protein</fullName>
    </recommendedName>
</protein>
<dbReference type="CDD" id="cd02846">
    <property type="entry name" value="PAZ_argonaute_like"/>
    <property type="match status" value="1"/>
</dbReference>
<name>A0A4U5MD46_STECR</name>
<dbReference type="SMART" id="SM00950">
    <property type="entry name" value="Piwi"/>
    <property type="match status" value="1"/>
</dbReference>
<dbReference type="InterPro" id="IPR003100">
    <property type="entry name" value="PAZ_dom"/>
</dbReference>
<accession>A0A4U5MD46</accession>
<dbReference type="GO" id="GO:0003723">
    <property type="term" value="F:RNA binding"/>
    <property type="evidence" value="ECO:0007669"/>
    <property type="project" value="InterPro"/>
</dbReference>
<dbReference type="SUPFAM" id="SSF101690">
    <property type="entry name" value="PAZ domain"/>
    <property type="match status" value="1"/>
</dbReference>
<evidence type="ECO:0000313" key="5">
    <source>
        <dbReference type="EMBL" id="TKR67048.1"/>
    </source>
</evidence>
<comment type="similarity">
    <text evidence="1">Belongs to the argonaute family.</text>
</comment>
<sequence>MSSSSSVSSDDTQVTSGFEARGRAIATLEDMLEIRIPPIVDDQKRRSETELNTVNVRTNVYEFELPTGTSEIYHYEVAVIGKLKSGRTVDLTARTTNDVLTLERRDSCRKVLGIVSERYPAVFDHNLVFYDQARLLFTSKNVEINTAAGIYSVILGCQDHLKGDEMFAAFTSVEFRLARVSVVEVGNVQKYLNKNLRLVNHSLEQYLNVLTSQHVANKTITFGNESVYLEQDDQCGVRNNVDLGSGKLLKTGFAKASRLIEGLTEQPAAALVVDLKKAAFHVQQTVLDKARLILQADRKRCGGSQPRIEDTEDLSRELVGLVVETKHGSRVRKYKIAGFDKSTPASRSFEKDGRNVLIADYFAQQYKVKVENLDTPLVIVRGYGRDFHLPMELCYVKDQRVGLKQQTPDQIKDMIKQCAVKPVVRIAEIEKIVKGLRLIDERKDILGSKVGIKDKPLKVEGHLLPPPLIVYADKDTCNQRVPPSREPASNGTWSSLTANTTPAAFFKPAKIEKWAVIAIHTEDNGDPHDERNKRILAQNTLETNILHQFATVFTEECRNRGMTLPEAEHVKFLDDTSTTVRDFIHQAKLSFVLFVCNNAITHIHQSMKCYERKFETVTQDVRMATVNDIMTKRRFQTLENIVAKTNVKNGGLNYNVEMPSKNGVRELMPKGRLVIGLTVRVVRVPKSPKEIEEDKKKAEEREKQHKKARDSKFARKESTTAKLKPIMTVGYAANFTDVPTEFIGDHLYQEYRETGDILGMQIIFERVVLEFKRARGMFPTEIVIYRECTENSDFIGQLQLEQMLLKSAIKSTASFRPGFEPKLTLIAVQKRHHVRLMPIAMRREAKAPEQNLQPGTVVDRMITHPEFTEFYLNSHTTLQGTARIPRYTVLKDENNLSMHEVQLMTYGLSYAHQIVNSPTSLPTPVYVAVTCAERGMNLAKHNFRAMNIKFNANDDYSKLEDQHVDISHLNEQLSFGNCKLSSIRNNA</sequence>
<dbReference type="SUPFAM" id="SSF53098">
    <property type="entry name" value="Ribonuclease H-like"/>
    <property type="match status" value="1"/>
</dbReference>
<dbReference type="InterPro" id="IPR012337">
    <property type="entry name" value="RNaseH-like_sf"/>
</dbReference>
<dbReference type="InterPro" id="IPR003165">
    <property type="entry name" value="Piwi"/>
</dbReference>
<evidence type="ECO:0008006" key="7">
    <source>
        <dbReference type="Google" id="ProtNLM"/>
    </source>
</evidence>
<dbReference type="Gene3D" id="3.40.50.2300">
    <property type="match status" value="1"/>
</dbReference>
<feature type="compositionally biased region" description="Basic and acidic residues" evidence="2">
    <location>
        <begin position="688"/>
        <end position="703"/>
    </location>
</feature>
<evidence type="ECO:0000256" key="1">
    <source>
        <dbReference type="RuleBase" id="RU361178"/>
    </source>
</evidence>
<evidence type="ECO:0000256" key="2">
    <source>
        <dbReference type="SAM" id="MobiDB-lite"/>
    </source>
</evidence>
<evidence type="ECO:0000259" key="3">
    <source>
        <dbReference type="PROSITE" id="PS50821"/>
    </source>
</evidence>